<evidence type="ECO:0000256" key="9">
    <source>
        <dbReference type="ARBA" id="ARBA00023136"/>
    </source>
</evidence>
<dbReference type="PANTHER" id="PTHR43302:SF5">
    <property type="entry name" value="TRANSPORTER ARSB-RELATED"/>
    <property type="match status" value="1"/>
</dbReference>
<keyword evidence="7" id="KW-0059">Arsenical resistance</keyword>
<comment type="subcellular location">
    <subcellularLocation>
        <location evidence="1">Cell membrane</location>
        <topology evidence="1">Multi-pass membrane protein</topology>
    </subcellularLocation>
</comment>
<evidence type="ECO:0000259" key="12">
    <source>
        <dbReference type="Pfam" id="PF03600"/>
    </source>
</evidence>
<keyword evidence="14" id="KW-1185">Reference proteome</keyword>
<evidence type="ECO:0000313" key="13">
    <source>
        <dbReference type="EMBL" id="KIA60478.1"/>
    </source>
</evidence>
<name>A0ABR4Z5K8_9NOCA</name>
<proteinExistence type="inferred from homology"/>
<feature type="transmembrane region" description="Helical" evidence="11">
    <location>
        <begin position="35"/>
        <end position="53"/>
    </location>
</feature>
<feature type="transmembrane region" description="Helical" evidence="11">
    <location>
        <begin position="359"/>
        <end position="384"/>
    </location>
</feature>
<feature type="transmembrane region" description="Helical" evidence="11">
    <location>
        <begin position="396"/>
        <end position="421"/>
    </location>
</feature>
<evidence type="ECO:0000256" key="8">
    <source>
        <dbReference type="ARBA" id="ARBA00022989"/>
    </source>
</evidence>
<organism evidence="13 14">
    <name type="scientific">Nocardia vulneris</name>
    <dbReference type="NCBI Taxonomy" id="1141657"/>
    <lineage>
        <taxon>Bacteria</taxon>
        <taxon>Bacillati</taxon>
        <taxon>Actinomycetota</taxon>
        <taxon>Actinomycetes</taxon>
        <taxon>Mycobacteriales</taxon>
        <taxon>Nocardiaceae</taxon>
        <taxon>Nocardia</taxon>
    </lineage>
</organism>
<feature type="transmembrane region" description="Helical" evidence="11">
    <location>
        <begin position="65"/>
        <end position="82"/>
    </location>
</feature>
<comment type="similarity">
    <text evidence="2">Belongs to the ArsB family.</text>
</comment>
<keyword evidence="8 11" id="KW-1133">Transmembrane helix</keyword>
<feature type="transmembrane region" description="Helical" evidence="11">
    <location>
        <begin position="286"/>
        <end position="307"/>
    </location>
</feature>
<keyword evidence="6 11" id="KW-0812">Transmembrane</keyword>
<feature type="transmembrane region" description="Helical" evidence="11">
    <location>
        <begin position="258"/>
        <end position="274"/>
    </location>
</feature>
<gene>
    <name evidence="13" type="ORF">FG87_36885</name>
</gene>
<comment type="similarity">
    <text evidence="3">Belongs to the CitM (TC 2.A.11) transporter family.</text>
</comment>
<sequence length="422" mass="44949">MAVVPEQVDSPERNIPPHPSAAAERPRWGLSVLDWVRIALLVAGVLCVLTGLLPRAEAADNMRRIGPLLLFLGSVIVLAELTRQAKVFDVIAHRLAILGRGYYPALFLLCVLFASATTILLNLDTTAVLITPVMLALAVPARIPPLPLAMTTLWLANTASLLLPVSNLTNLLAADRVALTATEFATKMWAPQLVSIGATMLCLWLWYWRRGRRDTDRYLPPEPVRPANAKERALLYTTAGACLLFIVAIPFVGDRIGIAATIAAAIAVLAFAVFDRRSLRWSLIPWQLLVFVVGLFLVVPTLGRLGLSDLMHTLIGDDSGAAGAFRAAGAGAALSNIANNLPAYTAGEAVVPAANHAQLLALLIGTNIGPVVTPWASLATLLCLEFCRTHNVRVPMLRFVLTGFGLALLGTVGAVAALLVAG</sequence>
<keyword evidence="9 11" id="KW-0472">Membrane</keyword>
<evidence type="ECO:0000313" key="14">
    <source>
        <dbReference type="Proteomes" id="UP000031364"/>
    </source>
</evidence>
<keyword evidence="4" id="KW-0813">Transport</keyword>
<protein>
    <submittedName>
        <fullName evidence="13">Arsenic transporter</fullName>
    </submittedName>
</protein>
<evidence type="ECO:0000256" key="5">
    <source>
        <dbReference type="ARBA" id="ARBA00022475"/>
    </source>
</evidence>
<feature type="domain" description="Citrate transporter-like" evidence="12">
    <location>
        <begin position="38"/>
        <end position="353"/>
    </location>
</feature>
<dbReference type="RefSeq" id="WP_052281282.1">
    <property type="nucleotide sequence ID" value="NZ_BDCI01000031.1"/>
</dbReference>
<feature type="region of interest" description="Disordered" evidence="10">
    <location>
        <begin position="1"/>
        <end position="23"/>
    </location>
</feature>
<keyword evidence="5" id="KW-1003">Cell membrane</keyword>
<dbReference type="InterPro" id="IPR004680">
    <property type="entry name" value="Cit_transptr-like_dom"/>
</dbReference>
<feature type="transmembrane region" description="Helical" evidence="11">
    <location>
        <begin position="102"/>
        <end position="121"/>
    </location>
</feature>
<dbReference type="EMBL" id="JNFP01000068">
    <property type="protein sequence ID" value="KIA60478.1"/>
    <property type="molecule type" value="Genomic_DNA"/>
</dbReference>
<evidence type="ECO:0000256" key="7">
    <source>
        <dbReference type="ARBA" id="ARBA00022849"/>
    </source>
</evidence>
<dbReference type="InterPro" id="IPR000802">
    <property type="entry name" value="Arsenical_pump_ArsB"/>
</dbReference>
<feature type="transmembrane region" description="Helical" evidence="11">
    <location>
        <begin position="133"/>
        <end position="156"/>
    </location>
</feature>
<feature type="transmembrane region" description="Helical" evidence="11">
    <location>
        <begin position="189"/>
        <end position="208"/>
    </location>
</feature>
<evidence type="ECO:0000256" key="11">
    <source>
        <dbReference type="SAM" id="Phobius"/>
    </source>
</evidence>
<accession>A0ABR4Z5K8</accession>
<reference evidence="13 14" key="1">
    <citation type="journal article" date="2014" name="Int. J. Syst. Evol. Microbiol.">
        <title>Nocardia vulneris sp. nov., isolated from wounds of human patients in North America.</title>
        <authorList>
            <person name="Lasker B.A."/>
            <person name="Bell M."/>
            <person name="Klenk H.P."/>
            <person name="Sproer C."/>
            <person name="Schumann C."/>
            <person name="Schumann P."/>
            <person name="Brown J.M."/>
        </authorList>
    </citation>
    <scope>NUCLEOTIDE SEQUENCE [LARGE SCALE GENOMIC DNA]</scope>
    <source>
        <strain evidence="13 14">W9851</strain>
    </source>
</reference>
<dbReference type="Proteomes" id="UP000031364">
    <property type="component" value="Unassembled WGS sequence"/>
</dbReference>
<dbReference type="PRINTS" id="PR00758">
    <property type="entry name" value="ARSENICPUMP"/>
</dbReference>
<evidence type="ECO:0000256" key="10">
    <source>
        <dbReference type="SAM" id="MobiDB-lite"/>
    </source>
</evidence>
<evidence type="ECO:0000256" key="1">
    <source>
        <dbReference type="ARBA" id="ARBA00004651"/>
    </source>
</evidence>
<evidence type="ECO:0000256" key="3">
    <source>
        <dbReference type="ARBA" id="ARBA00009843"/>
    </source>
</evidence>
<feature type="transmembrane region" description="Helical" evidence="11">
    <location>
        <begin position="233"/>
        <end position="252"/>
    </location>
</feature>
<evidence type="ECO:0000256" key="4">
    <source>
        <dbReference type="ARBA" id="ARBA00022448"/>
    </source>
</evidence>
<dbReference type="Pfam" id="PF03600">
    <property type="entry name" value="CitMHS"/>
    <property type="match status" value="1"/>
</dbReference>
<comment type="caution">
    <text evidence="13">The sequence shown here is derived from an EMBL/GenBank/DDBJ whole genome shotgun (WGS) entry which is preliminary data.</text>
</comment>
<evidence type="ECO:0000256" key="2">
    <source>
        <dbReference type="ARBA" id="ARBA00006433"/>
    </source>
</evidence>
<dbReference type="PANTHER" id="PTHR43302">
    <property type="entry name" value="TRANSPORTER ARSB-RELATED"/>
    <property type="match status" value="1"/>
</dbReference>
<evidence type="ECO:0000256" key="6">
    <source>
        <dbReference type="ARBA" id="ARBA00022692"/>
    </source>
</evidence>